<reference evidence="2" key="1">
    <citation type="submission" date="2022-11" db="UniProtKB">
        <authorList>
            <consortium name="WormBaseParasite"/>
        </authorList>
    </citation>
    <scope>IDENTIFICATION</scope>
</reference>
<dbReference type="Proteomes" id="UP000887565">
    <property type="component" value="Unplaced"/>
</dbReference>
<proteinExistence type="predicted"/>
<dbReference type="WBParaSite" id="nRc.2.0.1.t46096-RA">
    <property type="protein sequence ID" value="nRc.2.0.1.t46096-RA"/>
    <property type="gene ID" value="nRc.2.0.1.g46096"/>
</dbReference>
<dbReference type="AlphaFoldDB" id="A0A915L8M3"/>
<accession>A0A915L8M3</accession>
<protein>
    <submittedName>
        <fullName evidence="2">Uncharacterized protein</fullName>
    </submittedName>
</protein>
<evidence type="ECO:0000313" key="2">
    <source>
        <dbReference type="WBParaSite" id="nRc.2.0.1.t46096-RA"/>
    </source>
</evidence>
<name>A0A915L8M3_ROMCU</name>
<evidence type="ECO:0000313" key="1">
    <source>
        <dbReference type="Proteomes" id="UP000887565"/>
    </source>
</evidence>
<sequence>MKRANDFVQNTYAVYPNHQFPAPWEQHIHYNVVPAPYVTTPTDSSHASSQSSKLQLALPALPPPTAVSTPALEMCAINQSTSVPNMVIGS</sequence>
<keyword evidence="1" id="KW-1185">Reference proteome</keyword>
<organism evidence="1 2">
    <name type="scientific">Romanomermis culicivorax</name>
    <name type="common">Nematode worm</name>
    <dbReference type="NCBI Taxonomy" id="13658"/>
    <lineage>
        <taxon>Eukaryota</taxon>
        <taxon>Metazoa</taxon>
        <taxon>Ecdysozoa</taxon>
        <taxon>Nematoda</taxon>
        <taxon>Enoplea</taxon>
        <taxon>Dorylaimia</taxon>
        <taxon>Mermithida</taxon>
        <taxon>Mermithoidea</taxon>
        <taxon>Mermithidae</taxon>
        <taxon>Romanomermis</taxon>
    </lineage>
</organism>